<proteinExistence type="predicted"/>
<dbReference type="Pfam" id="PF06041">
    <property type="entry name" value="DUF924"/>
    <property type="match status" value="1"/>
</dbReference>
<gene>
    <name evidence="1" type="ORF">ACE1CC_33555</name>
</gene>
<dbReference type="RefSeq" id="WP_413274773.1">
    <property type="nucleotide sequence ID" value="NZ_JBHFNQ010000247.1"/>
</dbReference>
<evidence type="ECO:0000313" key="1">
    <source>
        <dbReference type="EMBL" id="MFB2881805.1"/>
    </source>
</evidence>
<evidence type="ECO:0000313" key="2">
    <source>
        <dbReference type="Proteomes" id="UP001576774"/>
    </source>
</evidence>
<dbReference type="EMBL" id="JBHFNQ010000247">
    <property type="protein sequence ID" value="MFB2881805.1"/>
    <property type="molecule type" value="Genomic_DNA"/>
</dbReference>
<dbReference type="Proteomes" id="UP001576774">
    <property type="component" value="Unassembled WGS sequence"/>
</dbReference>
<dbReference type="InterPro" id="IPR011990">
    <property type="entry name" value="TPR-like_helical_dom_sf"/>
</dbReference>
<comment type="caution">
    <text evidence="1">The sequence shown here is derived from an EMBL/GenBank/DDBJ whole genome shotgun (WGS) entry which is preliminary data.</text>
</comment>
<dbReference type="Gene3D" id="1.20.58.320">
    <property type="entry name" value="TPR-like"/>
    <property type="match status" value="1"/>
</dbReference>
<name>A0ABV4XG70_9CYAN</name>
<dbReference type="SUPFAM" id="SSF48452">
    <property type="entry name" value="TPR-like"/>
    <property type="match status" value="1"/>
</dbReference>
<sequence>MANFQEILNFWFGSPDRSNYGKPRAVWFSKNAEFDRQVKTRFLSDYELAASGKLNHWQDRRESCLALIILCDQFPGNMFGDRPKAFASDPQALGFAEYAVKRGFARQKLPVQRWFFYLPFQRSTAGCDRLVYQFYSQLVHQTIVRSVRDCVSLR</sequence>
<keyword evidence="2" id="KW-1185">Reference proteome</keyword>
<protein>
    <submittedName>
        <fullName evidence="1">DUF924 family protein</fullName>
    </submittedName>
</protein>
<reference evidence="1 2" key="1">
    <citation type="submission" date="2024-09" db="EMBL/GenBank/DDBJ databases">
        <title>Floridaenema gen nov. (Aerosakkonemataceae, Aerosakkonematales ord. nov., Cyanobacteria) from benthic tropical and subtropical fresh waters, with the description of four new species.</title>
        <authorList>
            <person name="Moretto J.A."/>
            <person name="Berthold D.E."/>
            <person name="Lefler F.W."/>
            <person name="Huang I.-S."/>
            <person name="Laughinghouse H. IV."/>
        </authorList>
    </citation>
    <scope>NUCLEOTIDE SEQUENCE [LARGE SCALE GENOMIC DNA]</scope>
    <source>
        <strain evidence="1 2">BLCC-F46</strain>
    </source>
</reference>
<organism evidence="1 2">
    <name type="scientific">Floridaenema aerugineum BLCC-F46</name>
    <dbReference type="NCBI Taxonomy" id="3153654"/>
    <lineage>
        <taxon>Bacteria</taxon>
        <taxon>Bacillati</taxon>
        <taxon>Cyanobacteriota</taxon>
        <taxon>Cyanophyceae</taxon>
        <taxon>Oscillatoriophycideae</taxon>
        <taxon>Aerosakkonematales</taxon>
        <taxon>Aerosakkonemataceae</taxon>
        <taxon>Floridanema</taxon>
        <taxon>Floridanema aerugineum</taxon>
    </lineage>
</organism>
<dbReference type="InterPro" id="IPR010323">
    <property type="entry name" value="DUF924"/>
</dbReference>
<accession>A0ABV4XG70</accession>